<dbReference type="AlphaFoldDB" id="A0AAV2FPX2"/>
<dbReference type="InterPro" id="IPR004938">
    <property type="entry name" value="XG_FTase"/>
</dbReference>
<dbReference type="Proteomes" id="UP001497516">
    <property type="component" value="Chromosome 7"/>
</dbReference>
<comment type="subcellular location">
    <subcellularLocation>
        <location evidence="7">Golgi apparatus</location>
        <location evidence="7">Golgi stack membrane</location>
        <topology evidence="7">Single-pass type II membrane protein</topology>
    </subcellularLocation>
</comment>
<dbReference type="Gene3D" id="3.40.50.11350">
    <property type="match status" value="1"/>
</dbReference>
<dbReference type="PANTHER" id="PTHR31889">
    <property type="entry name" value="FUCOSYLTRANSFERASE 2-RELATED"/>
    <property type="match status" value="1"/>
</dbReference>
<evidence type="ECO:0000256" key="7">
    <source>
        <dbReference type="RuleBase" id="RU367004"/>
    </source>
</evidence>
<keyword evidence="2 7" id="KW-0328">Glycosyltransferase</keyword>
<evidence type="ECO:0000256" key="6">
    <source>
        <dbReference type="ARBA" id="ARBA00023316"/>
    </source>
</evidence>
<keyword evidence="5" id="KW-0325">Glycoprotein</keyword>
<keyword evidence="3 7" id="KW-0808">Transferase</keyword>
<organism evidence="8 9">
    <name type="scientific">Linum trigynum</name>
    <dbReference type="NCBI Taxonomy" id="586398"/>
    <lineage>
        <taxon>Eukaryota</taxon>
        <taxon>Viridiplantae</taxon>
        <taxon>Streptophyta</taxon>
        <taxon>Embryophyta</taxon>
        <taxon>Tracheophyta</taxon>
        <taxon>Spermatophyta</taxon>
        <taxon>Magnoliopsida</taxon>
        <taxon>eudicotyledons</taxon>
        <taxon>Gunneridae</taxon>
        <taxon>Pentapetalae</taxon>
        <taxon>rosids</taxon>
        <taxon>fabids</taxon>
        <taxon>Malpighiales</taxon>
        <taxon>Linaceae</taxon>
        <taxon>Linum</taxon>
    </lineage>
</organism>
<dbReference type="GO" id="GO:0071555">
    <property type="term" value="P:cell wall organization"/>
    <property type="evidence" value="ECO:0007669"/>
    <property type="project" value="UniProtKB-UniRule"/>
</dbReference>
<evidence type="ECO:0000256" key="3">
    <source>
        <dbReference type="ARBA" id="ARBA00022679"/>
    </source>
</evidence>
<proteinExistence type="inferred from homology"/>
<evidence type="ECO:0000256" key="2">
    <source>
        <dbReference type="ARBA" id="ARBA00022676"/>
    </source>
</evidence>
<evidence type="ECO:0000256" key="5">
    <source>
        <dbReference type="ARBA" id="ARBA00023180"/>
    </source>
</evidence>
<dbReference type="Pfam" id="PF03254">
    <property type="entry name" value="XG_FTase"/>
    <property type="match status" value="1"/>
</dbReference>
<dbReference type="EC" id="2.4.1.-" evidence="7"/>
<sequence length="528" mass="60413">MGRGANEMRRATVRVKMGRRLTEILNSSSSGKFRLILVAAFAVVSLLLAAALLSPESPFFYLPLRIALSSRRPRIYDPTCDSRRDHHSYSATKYHRTPSPQPSPYLLAKLRDYEDLHRRCGPLSDPTLNPQEFRTDDCKFVVYAPSQGLGNRILGLSSTFLYALLTNRVLLVEFGPDMEDLFCEPFPNSTWYLPETFPFRFQLQTYRFRKAYSFGTLLQKKEEDQQKKGGKFSLLDSSAPALLQIFLQDKYNDYDKLFFRDENQGFVHRVPWLALVHDGYFIPCLFQMQSFRSELEKLFPDQETVFHHLAKYLLSPSNEAWGHITGFYEAYLAKAEERIGYQIRVFEPKKTPFPAVMKQIMSCTQKHRILPQSSEVALRNETSKSILVASLSRKYYEEIDSMYGERSHCGIAVYQASHEGKQHFGDNSHNMKAWMDIYLLSMSDVLVTSSMSTFGYVAAGIAGVRPWIVMIPDPYHPRGADEPSCERAVNIEPCFHFPPWFAYPDQPGTVGPVARCEDVSWGLKIVGG</sequence>
<dbReference type="GO" id="GO:0009969">
    <property type="term" value="P:xyloglucan biosynthetic process"/>
    <property type="evidence" value="ECO:0007669"/>
    <property type="project" value="TreeGrafter"/>
</dbReference>
<reference evidence="8 9" key="1">
    <citation type="submission" date="2024-04" db="EMBL/GenBank/DDBJ databases">
        <authorList>
            <person name="Fracassetti M."/>
        </authorList>
    </citation>
    <scope>NUCLEOTIDE SEQUENCE [LARGE SCALE GENOMIC DNA]</scope>
</reference>
<dbReference type="GO" id="GO:0008107">
    <property type="term" value="F:galactoside 2-alpha-L-fucosyltransferase activity"/>
    <property type="evidence" value="ECO:0007669"/>
    <property type="project" value="InterPro"/>
</dbReference>
<dbReference type="GO" id="GO:0042546">
    <property type="term" value="P:cell wall biogenesis"/>
    <property type="evidence" value="ECO:0007669"/>
    <property type="project" value="InterPro"/>
</dbReference>
<evidence type="ECO:0000256" key="1">
    <source>
        <dbReference type="ARBA" id="ARBA00010481"/>
    </source>
</evidence>
<dbReference type="EMBL" id="OZ034820">
    <property type="protein sequence ID" value="CAL1399969.1"/>
    <property type="molecule type" value="Genomic_DNA"/>
</dbReference>
<dbReference type="PANTHER" id="PTHR31889:SF66">
    <property type="entry name" value="FUCOSYLTRANSFERASE"/>
    <property type="match status" value="1"/>
</dbReference>
<dbReference type="GO" id="GO:0032580">
    <property type="term" value="C:Golgi cisterna membrane"/>
    <property type="evidence" value="ECO:0007669"/>
    <property type="project" value="UniProtKB-SubCell"/>
</dbReference>
<accession>A0AAV2FPX2</accession>
<evidence type="ECO:0000313" key="8">
    <source>
        <dbReference type="EMBL" id="CAL1399969.1"/>
    </source>
</evidence>
<comment type="similarity">
    <text evidence="1 7">Belongs to the glycosyltransferase 37 family.</text>
</comment>
<name>A0AAV2FPX2_9ROSI</name>
<dbReference type="FunFam" id="3.40.50.11340:FF:000005">
    <property type="entry name" value="Galactoside 2-alpha-L-fucosyltransferase"/>
    <property type="match status" value="1"/>
</dbReference>
<comment type="function">
    <text evidence="7">May be involved in cell wall biosynthesis.</text>
</comment>
<keyword evidence="6 7" id="KW-0961">Cell wall biogenesis/degradation</keyword>
<evidence type="ECO:0000256" key="4">
    <source>
        <dbReference type="ARBA" id="ARBA00023034"/>
    </source>
</evidence>
<gene>
    <name evidence="8" type="ORF">LTRI10_LOCUS40127</name>
</gene>
<evidence type="ECO:0000313" key="9">
    <source>
        <dbReference type="Proteomes" id="UP001497516"/>
    </source>
</evidence>
<dbReference type="Gene3D" id="3.40.50.11340">
    <property type="match status" value="1"/>
</dbReference>
<protein>
    <recommendedName>
        <fullName evidence="7">Fucosyltransferase</fullName>
        <ecNumber evidence="7">2.4.1.-</ecNumber>
    </recommendedName>
</protein>
<keyword evidence="4 7" id="KW-0333">Golgi apparatus</keyword>
<keyword evidence="9" id="KW-1185">Reference proteome</keyword>